<keyword evidence="2" id="KW-0812">Transmembrane</keyword>
<evidence type="ECO:0000256" key="1">
    <source>
        <dbReference type="SAM" id="Coils"/>
    </source>
</evidence>
<sequence>MEQRPEKRNDNSSRSFLIIALLALAALNVLLLYFWYQEKENNKTKDATIAAKTEEVLVTKMKLDSISAQLDAKIAEIQQLGGSVDSLLKVKEQIEKDKIRVRDVNNFDARAFNQKIRNYESLLAEKDQEIARLREENGILTEQNTALASENTNLRSEKQELSDTIVSYAAKTREVKAQNRELSDKVTVAAALHADDIAVTALNTRGKEQDGGSYKAKRLDKIKVSFRLSPNPLTQQNAKDIYLRILDPSGAVISDMATGSGEFTYANKEMIYTSMQRIDYNNTGQQIAFIYGRGGQRFNEGRHTVEIYSEGFRIGQGEFTVK</sequence>
<gene>
    <name evidence="3" type="ORF">J2I46_29630</name>
</gene>
<evidence type="ECO:0000313" key="4">
    <source>
        <dbReference type="Proteomes" id="UP000664628"/>
    </source>
</evidence>
<organism evidence="3 4">
    <name type="scientific">Fibrella forsythiae</name>
    <dbReference type="NCBI Taxonomy" id="2817061"/>
    <lineage>
        <taxon>Bacteria</taxon>
        <taxon>Pseudomonadati</taxon>
        <taxon>Bacteroidota</taxon>
        <taxon>Cytophagia</taxon>
        <taxon>Cytophagales</taxon>
        <taxon>Spirosomataceae</taxon>
        <taxon>Fibrella</taxon>
    </lineage>
</organism>
<keyword evidence="2" id="KW-0472">Membrane</keyword>
<dbReference type="EMBL" id="JAFMYW010000013">
    <property type="protein sequence ID" value="MBO0952776.1"/>
    <property type="molecule type" value="Genomic_DNA"/>
</dbReference>
<feature type="transmembrane region" description="Helical" evidence="2">
    <location>
        <begin position="16"/>
        <end position="36"/>
    </location>
</feature>
<evidence type="ECO:0000313" key="3">
    <source>
        <dbReference type="EMBL" id="MBO0952776.1"/>
    </source>
</evidence>
<accession>A0ABS3JRY7</accession>
<reference evidence="3 4" key="1">
    <citation type="submission" date="2021-03" db="EMBL/GenBank/DDBJ databases">
        <title>Fibrella sp. HMF5405 genome sequencing and assembly.</title>
        <authorList>
            <person name="Kang H."/>
            <person name="Kim H."/>
            <person name="Bae S."/>
            <person name="Joh K."/>
        </authorList>
    </citation>
    <scope>NUCLEOTIDE SEQUENCE [LARGE SCALE GENOMIC DNA]</scope>
    <source>
        <strain evidence="3 4">HMF5405</strain>
    </source>
</reference>
<evidence type="ECO:0008006" key="5">
    <source>
        <dbReference type="Google" id="ProtNLM"/>
    </source>
</evidence>
<dbReference type="RefSeq" id="WP_207332727.1">
    <property type="nucleotide sequence ID" value="NZ_JAFMYW010000013.1"/>
</dbReference>
<name>A0ABS3JRY7_9BACT</name>
<feature type="coiled-coil region" evidence="1">
    <location>
        <begin position="109"/>
        <end position="164"/>
    </location>
</feature>
<dbReference type="Proteomes" id="UP000664628">
    <property type="component" value="Unassembled WGS sequence"/>
</dbReference>
<keyword evidence="4" id="KW-1185">Reference proteome</keyword>
<keyword evidence="1" id="KW-0175">Coiled coil</keyword>
<keyword evidence="2" id="KW-1133">Transmembrane helix</keyword>
<evidence type="ECO:0000256" key="2">
    <source>
        <dbReference type="SAM" id="Phobius"/>
    </source>
</evidence>
<comment type="caution">
    <text evidence="3">The sequence shown here is derived from an EMBL/GenBank/DDBJ whole genome shotgun (WGS) entry which is preliminary data.</text>
</comment>
<proteinExistence type="predicted"/>
<protein>
    <recommendedName>
        <fullName evidence="5">Chromosome segregation protein SMC</fullName>
    </recommendedName>
</protein>